<feature type="transmembrane region" description="Helical" evidence="1">
    <location>
        <begin position="34"/>
        <end position="52"/>
    </location>
</feature>
<dbReference type="EMBL" id="PYGD01000001">
    <property type="protein sequence ID" value="PSK94368.1"/>
    <property type="molecule type" value="Genomic_DNA"/>
</dbReference>
<keyword evidence="1" id="KW-0812">Transmembrane</keyword>
<dbReference type="Proteomes" id="UP000240572">
    <property type="component" value="Unassembled WGS sequence"/>
</dbReference>
<keyword evidence="3" id="KW-1185">Reference proteome</keyword>
<evidence type="ECO:0000313" key="3">
    <source>
        <dbReference type="Proteomes" id="UP000240572"/>
    </source>
</evidence>
<name>A0A2P8DAX1_9BACT</name>
<evidence type="ECO:0000313" key="2">
    <source>
        <dbReference type="EMBL" id="PSK94368.1"/>
    </source>
</evidence>
<accession>A0A2P8DAX1</accession>
<sequence length="226" mass="25918">MKLMDLSNSTQAQEINYTLPVEGSRVKRNQVTGMHLMAGLLLVVMGLLTWAVPNQVKQAEFAFLNQAGIAYAIFGVLLLIITIFFNKKIVQTKAGLVLRIIEILALLPIFIYALQNKWYLPATYSGATLAGILFAYFWEKSGTKPRYIFIDKNGINLQQFAGSKKIAWPDVTRVLLRHHILTIDCRDNRLMQYKVLPEQLSIEKESFEQNCAQLIRDHEHLHQKDW</sequence>
<dbReference type="OrthoDB" id="660475at2"/>
<gene>
    <name evidence="2" type="ORF">B0I18_101523</name>
</gene>
<protein>
    <submittedName>
        <fullName evidence="2">Uncharacterized protein</fullName>
    </submittedName>
</protein>
<proteinExistence type="predicted"/>
<reference evidence="2 3" key="1">
    <citation type="submission" date="2018-03" db="EMBL/GenBank/DDBJ databases">
        <title>Genomic Encyclopedia of Type Strains, Phase III (KMG-III): the genomes of soil and plant-associated and newly described type strains.</title>
        <authorList>
            <person name="Whitman W."/>
        </authorList>
    </citation>
    <scope>NUCLEOTIDE SEQUENCE [LARGE SCALE GENOMIC DNA]</scope>
    <source>
        <strain evidence="2 3">CGMCC 1.12700</strain>
    </source>
</reference>
<evidence type="ECO:0000256" key="1">
    <source>
        <dbReference type="SAM" id="Phobius"/>
    </source>
</evidence>
<feature type="transmembrane region" description="Helical" evidence="1">
    <location>
        <begin position="64"/>
        <end position="84"/>
    </location>
</feature>
<organism evidence="2 3">
    <name type="scientific">Taibaiella chishuiensis</name>
    <dbReference type="NCBI Taxonomy" id="1434707"/>
    <lineage>
        <taxon>Bacteria</taxon>
        <taxon>Pseudomonadati</taxon>
        <taxon>Bacteroidota</taxon>
        <taxon>Chitinophagia</taxon>
        <taxon>Chitinophagales</taxon>
        <taxon>Chitinophagaceae</taxon>
        <taxon>Taibaiella</taxon>
    </lineage>
</organism>
<keyword evidence="1" id="KW-1133">Transmembrane helix</keyword>
<dbReference type="AlphaFoldDB" id="A0A2P8DAX1"/>
<keyword evidence="1" id="KW-0472">Membrane</keyword>
<feature type="transmembrane region" description="Helical" evidence="1">
    <location>
        <begin position="119"/>
        <end position="138"/>
    </location>
</feature>
<comment type="caution">
    <text evidence="2">The sequence shown here is derived from an EMBL/GenBank/DDBJ whole genome shotgun (WGS) entry which is preliminary data.</text>
</comment>
<dbReference type="RefSeq" id="WP_106521077.1">
    <property type="nucleotide sequence ID" value="NZ_PYGD01000001.1"/>
</dbReference>
<feature type="transmembrane region" description="Helical" evidence="1">
    <location>
        <begin position="96"/>
        <end position="113"/>
    </location>
</feature>